<evidence type="ECO:0000256" key="5">
    <source>
        <dbReference type="ARBA" id="ARBA00023315"/>
    </source>
</evidence>
<keyword evidence="14" id="KW-1185">Reference proteome</keyword>
<dbReference type="PANTHER" id="PTHR12046">
    <property type="entry name" value="HISTONE ACETYLTRANSFERASE TYPE B CATALYTIC SUBUNIT"/>
    <property type="match status" value="1"/>
</dbReference>
<evidence type="ECO:0000313" key="13">
    <source>
        <dbReference type="EMBL" id="KAF1997122.1"/>
    </source>
</evidence>
<gene>
    <name evidence="13" type="ORF">P154DRAFT_471566</name>
</gene>
<feature type="active site" description="Proton donor/acceptor" evidence="8">
    <location>
        <position position="299"/>
    </location>
</feature>
<dbReference type="Pfam" id="PF10394">
    <property type="entry name" value="Hat1_N"/>
    <property type="match status" value="1"/>
</dbReference>
<keyword evidence="5 7" id="KW-0012">Acyltransferase</keyword>
<dbReference type="GO" id="GO:0000781">
    <property type="term" value="C:chromosome, telomeric region"/>
    <property type="evidence" value="ECO:0007669"/>
    <property type="project" value="GOC"/>
</dbReference>
<dbReference type="GO" id="GO:0004402">
    <property type="term" value="F:histone acetyltransferase activity"/>
    <property type="evidence" value="ECO:0007669"/>
    <property type="project" value="UniProtKB-UniRule"/>
</dbReference>
<feature type="compositionally biased region" description="Acidic residues" evidence="11">
    <location>
        <begin position="483"/>
        <end position="496"/>
    </location>
</feature>
<comment type="subunit">
    <text evidence="7">Component of the HAT-B complex composed of at least HAT1 and HAT2. The HAT-B complex binds to histone H4 tail.</text>
</comment>
<dbReference type="GO" id="GO:0005634">
    <property type="term" value="C:nucleus"/>
    <property type="evidence" value="ECO:0007669"/>
    <property type="project" value="UniProtKB-SubCell"/>
</dbReference>
<dbReference type="InterPro" id="IPR019467">
    <property type="entry name" value="Hat1_N"/>
</dbReference>
<feature type="domain" description="Histone acetyl transferase HAT1 N-terminal" evidence="12">
    <location>
        <begin position="6"/>
        <end position="167"/>
    </location>
</feature>
<feature type="compositionally biased region" description="Acidic residues" evidence="11">
    <location>
        <begin position="105"/>
        <end position="114"/>
    </location>
</feature>
<dbReference type="PIRSF" id="PIRSF038084">
    <property type="entry name" value="HAT-B_cat"/>
    <property type="match status" value="1"/>
</dbReference>
<feature type="region of interest" description="Disordered" evidence="11">
    <location>
        <begin position="466"/>
        <end position="505"/>
    </location>
</feature>
<evidence type="ECO:0000256" key="3">
    <source>
        <dbReference type="ARBA" id="ARBA00021268"/>
    </source>
</evidence>
<comment type="function">
    <text evidence="7">Catalytic component of the histone acetylase B (HAT-B) complex. Has intrinsic substrate specificity that modifies lysine in recognition sequence GXGKXG. Involved in DNA double-strand break repair.</text>
</comment>
<evidence type="ECO:0000256" key="2">
    <source>
        <dbReference type="ARBA" id="ARBA00013184"/>
    </source>
</evidence>
<dbReference type="GO" id="GO:0005737">
    <property type="term" value="C:cytoplasm"/>
    <property type="evidence" value="ECO:0007669"/>
    <property type="project" value="UniProtKB-SubCell"/>
</dbReference>
<keyword evidence="7" id="KW-0963">Cytoplasm</keyword>
<dbReference type="SUPFAM" id="SSF55729">
    <property type="entry name" value="Acyl-CoA N-acyltransferases (Nat)"/>
    <property type="match status" value="1"/>
</dbReference>
<dbReference type="OrthoDB" id="10253098at2759"/>
<evidence type="ECO:0000256" key="1">
    <source>
        <dbReference type="ARBA" id="ARBA00010543"/>
    </source>
</evidence>
<feature type="region of interest" description="Disordered" evidence="11">
    <location>
        <begin position="104"/>
        <end position="126"/>
    </location>
</feature>
<evidence type="ECO:0000256" key="10">
    <source>
        <dbReference type="PIRSR" id="PIRSR038084-3"/>
    </source>
</evidence>
<dbReference type="AlphaFoldDB" id="A0A6A5W5H7"/>
<dbReference type="EC" id="2.3.1.48" evidence="2 7"/>
<dbReference type="InterPro" id="IPR017380">
    <property type="entry name" value="Hist_AcTrfase_B-typ_cat-su"/>
</dbReference>
<comment type="subcellular location">
    <subcellularLocation>
        <location evidence="7">Cytoplasm</location>
    </subcellularLocation>
    <subcellularLocation>
        <location evidence="7">Nucleus</location>
    </subcellularLocation>
</comment>
<organism evidence="13 14">
    <name type="scientific">Amniculicola lignicola CBS 123094</name>
    <dbReference type="NCBI Taxonomy" id="1392246"/>
    <lineage>
        <taxon>Eukaryota</taxon>
        <taxon>Fungi</taxon>
        <taxon>Dikarya</taxon>
        <taxon>Ascomycota</taxon>
        <taxon>Pezizomycotina</taxon>
        <taxon>Dothideomycetes</taxon>
        <taxon>Pleosporomycetidae</taxon>
        <taxon>Pleosporales</taxon>
        <taxon>Amniculicolaceae</taxon>
        <taxon>Amniculicola</taxon>
    </lineage>
</organism>
<feature type="region of interest" description="Interaction with histone H4 N-terminus" evidence="9">
    <location>
        <begin position="209"/>
        <end position="211"/>
    </location>
</feature>
<feature type="binding site" evidence="9">
    <location>
        <begin position="264"/>
        <end position="266"/>
    </location>
    <ligand>
        <name>acetyl-CoA</name>
        <dbReference type="ChEBI" id="CHEBI:57288"/>
    </ligand>
</feature>
<dbReference type="GO" id="GO:0031509">
    <property type="term" value="P:subtelomeric heterochromatin formation"/>
    <property type="evidence" value="ECO:0007669"/>
    <property type="project" value="InterPro"/>
</dbReference>
<evidence type="ECO:0000256" key="11">
    <source>
        <dbReference type="SAM" id="MobiDB-lite"/>
    </source>
</evidence>
<dbReference type="Gene3D" id="3.90.360.10">
    <property type="entry name" value="Histone acetyl transferase 1 (HAT1), N-terminal domain"/>
    <property type="match status" value="1"/>
</dbReference>
<dbReference type="InterPro" id="IPR037113">
    <property type="entry name" value="Hat1_N_sf"/>
</dbReference>
<name>A0A6A5W5H7_9PLEO</name>
<dbReference type="InterPro" id="IPR016181">
    <property type="entry name" value="Acyl_CoA_acyltransferase"/>
</dbReference>
<feature type="site" description="Interaction with histone H4 N-terminus" evidence="10">
    <location>
        <position position="181"/>
    </location>
</feature>
<reference evidence="13" key="1">
    <citation type="journal article" date="2020" name="Stud. Mycol.">
        <title>101 Dothideomycetes genomes: a test case for predicting lifestyles and emergence of pathogens.</title>
        <authorList>
            <person name="Haridas S."/>
            <person name="Albert R."/>
            <person name="Binder M."/>
            <person name="Bloem J."/>
            <person name="Labutti K."/>
            <person name="Salamov A."/>
            <person name="Andreopoulos B."/>
            <person name="Baker S."/>
            <person name="Barry K."/>
            <person name="Bills G."/>
            <person name="Bluhm B."/>
            <person name="Cannon C."/>
            <person name="Castanera R."/>
            <person name="Culley D."/>
            <person name="Daum C."/>
            <person name="Ezra D."/>
            <person name="Gonzalez J."/>
            <person name="Henrissat B."/>
            <person name="Kuo A."/>
            <person name="Liang C."/>
            <person name="Lipzen A."/>
            <person name="Lutzoni F."/>
            <person name="Magnuson J."/>
            <person name="Mondo S."/>
            <person name="Nolan M."/>
            <person name="Ohm R."/>
            <person name="Pangilinan J."/>
            <person name="Park H.-J."/>
            <person name="Ramirez L."/>
            <person name="Alfaro M."/>
            <person name="Sun H."/>
            <person name="Tritt A."/>
            <person name="Yoshinaga Y."/>
            <person name="Zwiers L.-H."/>
            <person name="Turgeon B."/>
            <person name="Goodwin S."/>
            <person name="Spatafora J."/>
            <person name="Crous P."/>
            <person name="Grigoriev I."/>
        </authorList>
    </citation>
    <scope>NUCLEOTIDE SEQUENCE</scope>
    <source>
        <strain evidence="13">CBS 123094</strain>
    </source>
</reference>
<dbReference type="Gene3D" id="3.40.630.30">
    <property type="match status" value="1"/>
</dbReference>
<accession>A0A6A5W5H7</accession>
<evidence type="ECO:0000313" key="14">
    <source>
        <dbReference type="Proteomes" id="UP000799779"/>
    </source>
</evidence>
<evidence type="ECO:0000256" key="7">
    <source>
        <dbReference type="PIRNR" id="PIRNR038084"/>
    </source>
</evidence>
<evidence type="ECO:0000256" key="4">
    <source>
        <dbReference type="ARBA" id="ARBA00022679"/>
    </source>
</evidence>
<dbReference type="EMBL" id="ML977617">
    <property type="protein sequence ID" value="KAF1997122.1"/>
    <property type="molecule type" value="Genomic_DNA"/>
</dbReference>
<evidence type="ECO:0000256" key="8">
    <source>
        <dbReference type="PIRSR" id="PIRSR038084-1"/>
    </source>
</evidence>
<feature type="compositionally biased region" description="Polar residues" evidence="11">
    <location>
        <begin position="231"/>
        <end position="248"/>
    </location>
</feature>
<protein>
    <recommendedName>
        <fullName evidence="3 7">Histone acetyltransferase type B catalytic subunit</fullName>
        <ecNumber evidence="2 7">2.3.1.48</ecNumber>
    </recommendedName>
</protein>
<evidence type="ECO:0000256" key="9">
    <source>
        <dbReference type="PIRSR" id="PIRSR038084-2"/>
    </source>
</evidence>
<proteinExistence type="inferred from homology"/>
<dbReference type="Proteomes" id="UP000799779">
    <property type="component" value="Unassembled WGS sequence"/>
</dbReference>
<keyword evidence="7" id="KW-0539">Nucleus</keyword>
<sequence length="505" mass="58564">MDLDDWITNSNECFFINFTRPSADAPRILEEPFNPRFTYPIFGNEENIIGYKEPEIWLDFRANDGKPSLDVKFTHKFPLQNLLPDAEQIDLDNILREHLPASAFEDGDAPESDGPDATSADWKPPGEQMHSFELHGKKFEIWRTRLDHVRGKEIFENLRILVELFIEAGQPPKDDDDEERWTLFLLYEVTPLEDSSISPYTIAGFCTCYRYWIFPTKDVLRFTKSLPSPPASSNGDATTQDPDEPFNNTVNLLDTPSRERISQFVILPPYQGQSLGAKLYESIFGYLTKLPNIFQVAVEEPSEEFDKMRDYSDIVYLRKNPVFQSLTIPTELPPETMRKDAPIPRDLILGNGVNLEDLRKEVKIVPRQFNRVLEIHLYSTIPISNRNTARITRKEKSSNENDRRYYFWRLALKDRIYRQSADILEQIEAGERVEAIENAVVKVEEEYTERLEGLRVREKWNIGEVPVENGSSSRSKRKRAVVESDEDDWEDVEEEVAASSKKRRA</sequence>
<feature type="region of interest" description="Disordered" evidence="11">
    <location>
        <begin position="228"/>
        <end position="248"/>
    </location>
</feature>
<keyword evidence="4 7" id="KW-0808">Transferase</keyword>
<comment type="catalytic activity">
    <reaction evidence="6 7">
        <text>L-lysyl-[protein] + acetyl-CoA = N(6)-acetyl-L-lysyl-[protein] + CoA + H(+)</text>
        <dbReference type="Rhea" id="RHEA:45948"/>
        <dbReference type="Rhea" id="RHEA-COMP:9752"/>
        <dbReference type="Rhea" id="RHEA-COMP:10731"/>
        <dbReference type="ChEBI" id="CHEBI:15378"/>
        <dbReference type="ChEBI" id="CHEBI:29969"/>
        <dbReference type="ChEBI" id="CHEBI:57287"/>
        <dbReference type="ChEBI" id="CHEBI:57288"/>
        <dbReference type="ChEBI" id="CHEBI:61930"/>
        <dbReference type="EC" id="2.3.1.48"/>
    </reaction>
</comment>
<comment type="similarity">
    <text evidence="1 7">Belongs to the HAT1 family.</text>
</comment>
<evidence type="ECO:0000259" key="12">
    <source>
        <dbReference type="Pfam" id="PF10394"/>
    </source>
</evidence>
<evidence type="ECO:0000256" key="6">
    <source>
        <dbReference type="ARBA" id="ARBA00048017"/>
    </source>
</evidence>